<feature type="compositionally biased region" description="Low complexity" evidence="1">
    <location>
        <begin position="780"/>
        <end position="793"/>
    </location>
</feature>
<protein>
    <recommendedName>
        <fullName evidence="2">F-box domain-containing protein</fullName>
    </recommendedName>
</protein>
<evidence type="ECO:0000259" key="2">
    <source>
        <dbReference type="Pfam" id="PF12937"/>
    </source>
</evidence>
<feature type="region of interest" description="Disordered" evidence="1">
    <location>
        <begin position="363"/>
        <end position="403"/>
    </location>
</feature>
<feature type="compositionally biased region" description="Low complexity" evidence="1">
    <location>
        <begin position="363"/>
        <end position="380"/>
    </location>
</feature>
<feature type="compositionally biased region" description="Pro residues" evidence="1">
    <location>
        <begin position="769"/>
        <end position="779"/>
    </location>
</feature>
<dbReference type="EMBL" id="PDNB01000148">
    <property type="protein sequence ID" value="PGH03406.1"/>
    <property type="molecule type" value="Genomic_DNA"/>
</dbReference>
<dbReference type="InterPro" id="IPR036047">
    <property type="entry name" value="F-box-like_dom_sf"/>
</dbReference>
<feature type="region of interest" description="Disordered" evidence="1">
    <location>
        <begin position="619"/>
        <end position="642"/>
    </location>
</feature>
<dbReference type="OrthoDB" id="5311681at2759"/>
<organism evidence="3 4">
    <name type="scientific">Helicocarpus griseus UAMH5409</name>
    <dbReference type="NCBI Taxonomy" id="1447875"/>
    <lineage>
        <taxon>Eukaryota</taxon>
        <taxon>Fungi</taxon>
        <taxon>Dikarya</taxon>
        <taxon>Ascomycota</taxon>
        <taxon>Pezizomycotina</taxon>
        <taxon>Eurotiomycetes</taxon>
        <taxon>Eurotiomycetidae</taxon>
        <taxon>Onygenales</taxon>
        <taxon>Ajellomycetaceae</taxon>
        <taxon>Helicocarpus</taxon>
    </lineage>
</organism>
<feature type="compositionally biased region" description="Low complexity" evidence="1">
    <location>
        <begin position="742"/>
        <end position="755"/>
    </location>
</feature>
<dbReference type="Gene3D" id="3.80.10.10">
    <property type="entry name" value="Ribonuclease Inhibitor"/>
    <property type="match status" value="1"/>
</dbReference>
<dbReference type="Pfam" id="PF12937">
    <property type="entry name" value="F-box-like"/>
    <property type="match status" value="1"/>
</dbReference>
<dbReference type="Proteomes" id="UP000223968">
    <property type="component" value="Unassembled WGS sequence"/>
</dbReference>
<dbReference type="InterPro" id="IPR032675">
    <property type="entry name" value="LRR_dom_sf"/>
</dbReference>
<evidence type="ECO:0000313" key="4">
    <source>
        <dbReference type="Proteomes" id="UP000223968"/>
    </source>
</evidence>
<name>A0A2B7X2Y5_9EURO</name>
<feature type="region of interest" description="Disordered" evidence="1">
    <location>
        <begin position="742"/>
        <end position="794"/>
    </location>
</feature>
<gene>
    <name evidence="3" type="ORF">AJ79_07372</name>
</gene>
<feature type="region of interest" description="Disordered" evidence="1">
    <location>
        <begin position="661"/>
        <end position="720"/>
    </location>
</feature>
<dbReference type="SUPFAM" id="SSF81383">
    <property type="entry name" value="F-box domain"/>
    <property type="match status" value="1"/>
</dbReference>
<dbReference type="SUPFAM" id="SSF52047">
    <property type="entry name" value="RNI-like"/>
    <property type="match status" value="1"/>
</dbReference>
<keyword evidence="4" id="KW-1185">Reference proteome</keyword>
<sequence length="847" mass="94256">MSSVNANMFAAAAGDINTHRRPGLMALPLNIIAMILAHLDDVADLARLCRTCRVLNYMTLPQLYRDLTLTSYDRIRYRDDVVEGCGSASPFSMGLSAVVTRKVGGLVRSMTLRGEWREDELEEHSRVGRVPDSSMMLNLVVRAGLDKMPGLESFSWQLNTKMLETVYLGLAQLPKLTSLELRFPSSRHPRPTTVVPPMPHLRALKITNIDPLCYPDDISTLLCKSKKLRELKLHWSPRMREAQEASVSLSDYFRKCIATKTKLALKKIAFHNLYALHREEVMEVMDPTAVEEVTVLNESNRPDDAALSFVDYSWPTPDHYPMRIKSWRFDRFDKKACEFLGTLAGLERLYLVNGIRDAGDYINSPRNLSSQSSTSLTPSSRESHFAGQNGTTHDGPPVSRADVINFRPHSPQPVPSSQPHLRDAFIQTIVSTHGSRLRHLLLPSRWPLPVQVIARLVRSCPNLEQLALATDISNMDSLSLVLPFLRKLVALRLLIPTPYPSTDTRSSRHDTPIRDAHLSALNSGANSNEQYSFSTFMHEFNPRTVAEIVDMDDRIHNEAMGATLADMEVFGTLKIVGLGWKAWELGELYTIPVSEGTREFHFLDASTIAEKYCSTLEDPSPSYSNHAAAESTGDGVTSNAGAGLPAGLDIPVVPEACRKSHPASRIWSTPPPSSLGKRKQPHDSNGVNNGDSNHNYNHNIISNRHPSPSSPSPPLTSASTTATNYHFAPALSRTSSISTIATAATPPTDPQPQTANHATPPRKHTRLQPPTPHPPPPPQQLQTTLSQFTHTSTGKPISQEAMAEMARCMKFRRQDPDGKVLYRRRVKRVGWDVLKKWEIWGLDVQEI</sequence>
<feature type="domain" description="F-box" evidence="2">
    <location>
        <begin position="26"/>
        <end position="69"/>
    </location>
</feature>
<accession>A0A2B7X2Y5</accession>
<proteinExistence type="predicted"/>
<dbReference type="AlphaFoldDB" id="A0A2B7X2Y5"/>
<comment type="caution">
    <text evidence="3">The sequence shown here is derived from an EMBL/GenBank/DDBJ whole genome shotgun (WGS) entry which is preliminary data.</text>
</comment>
<evidence type="ECO:0000256" key="1">
    <source>
        <dbReference type="SAM" id="MobiDB-lite"/>
    </source>
</evidence>
<dbReference type="STRING" id="1447875.A0A2B7X2Y5"/>
<evidence type="ECO:0000313" key="3">
    <source>
        <dbReference type="EMBL" id="PGH03406.1"/>
    </source>
</evidence>
<dbReference type="InterPro" id="IPR001810">
    <property type="entry name" value="F-box_dom"/>
</dbReference>
<reference evidence="3 4" key="1">
    <citation type="submission" date="2017-10" db="EMBL/GenBank/DDBJ databases">
        <title>Comparative genomics in systemic dimorphic fungi from Ajellomycetaceae.</title>
        <authorList>
            <person name="Munoz J.F."/>
            <person name="Mcewen J.G."/>
            <person name="Clay O.K."/>
            <person name="Cuomo C.A."/>
        </authorList>
    </citation>
    <scope>NUCLEOTIDE SEQUENCE [LARGE SCALE GENOMIC DNA]</scope>
    <source>
        <strain evidence="3 4">UAMH5409</strain>
    </source>
</reference>
<feature type="compositionally biased region" description="Low complexity" evidence="1">
    <location>
        <begin position="683"/>
        <end position="707"/>
    </location>
</feature>